<dbReference type="InterPro" id="IPR013083">
    <property type="entry name" value="Znf_RING/FYVE/PHD"/>
</dbReference>
<comment type="caution">
    <text evidence="10">The sequence shown here is derived from an EMBL/GenBank/DDBJ whole genome shotgun (WGS) entry which is preliminary data.</text>
</comment>
<evidence type="ECO:0008006" key="12">
    <source>
        <dbReference type="Google" id="ProtNLM"/>
    </source>
</evidence>
<dbReference type="Gene3D" id="3.30.40.10">
    <property type="entry name" value="Zinc/RING finger domain, C3HC4 (zinc finger)"/>
    <property type="match status" value="1"/>
</dbReference>
<feature type="region of interest" description="Disordered" evidence="7">
    <location>
        <begin position="290"/>
        <end position="319"/>
    </location>
</feature>
<dbReference type="GO" id="GO:0016567">
    <property type="term" value="P:protein ubiquitination"/>
    <property type="evidence" value="ECO:0007669"/>
    <property type="project" value="TreeGrafter"/>
</dbReference>
<dbReference type="PROSITE" id="PS50006">
    <property type="entry name" value="FHA_DOMAIN"/>
    <property type="match status" value="1"/>
</dbReference>
<name>A0AAD7XVH7_9FUNG</name>
<dbReference type="GO" id="GO:0005829">
    <property type="term" value="C:cytosol"/>
    <property type="evidence" value="ECO:0007669"/>
    <property type="project" value="TreeGrafter"/>
</dbReference>
<proteinExistence type="predicted"/>
<feature type="compositionally biased region" description="Polar residues" evidence="7">
    <location>
        <begin position="296"/>
        <end position="311"/>
    </location>
</feature>
<evidence type="ECO:0000259" key="8">
    <source>
        <dbReference type="PROSITE" id="PS50006"/>
    </source>
</evidence>
<dbReference type="InterPro" id="IPR000253">
    <property type="entry name" value="FHA_dom"/>
</dbReference>
<dbReference type="GO" id="GO:0032153">
    <property type="term" value="C:cell division site"/>
    <property type="evidence" value="ECO:0007669"/>
    <property type="project" value="TreeGrafter"/>
</dbReference>
<feature type="domain" description="RING-type" evidence="9">
    <location>
        <begin position="227"/>
        <end position="270"/>
    </location>
</feature>
<evidence type="ECO:0000313" key="10">
    <source>
        <dbReference type="EMBL" id="KAJ8658579.1"/>
    </source>
</evidence>
<accession>A0AAD7XVH7</accession>
<dbReference type="SMART" id="SM00240">
    <property type="entry name" value="FHA"/>
    <property type="match status" value="1"/>
</dbReference>
<dbReference type="Proteomes" id="UP001234581">
    <property type="component" value="Unassembled WGS sequence"/>
</dbReference>
<dbReference type="Gene3D" id="2.60.200.20">
    <property type="match status" value="1"/>
</dbReference>
<evidence type="ECO:0000256" key="7">
    <source>
        <dbReference type="SAM" id="MobiDB-lite"/>
    </source>
</evidence>
<dbReference type="GO" id="GO:0008270">
    <property type="term" value="F:zinc ion binding"/>
    <property type="evidence" value="ECO:0007669"/>
    <property type="project" value="UniProtKB-KW"/>
</dbReference>
<keyword evidence="11" id="KW-1185">Reference proteome</keyword>
<dbReference type="GeneID" id="83213031"/>
<feature type="compositionally biased region" description="Basic residues" evidence="7">
    <location>
        <begin position="389"/>
        <end position="398"/>
    </location>
</feature>
<dbReference type="SUPFAM" id="SSF57850">
    <property type="entry name" value="RING/U-box"/>
    <property type="match status" value="1"/>
</dbReference>
<dbReference type="AlphaFoldDB" id="A0AAD7XVH7"/>
<reference evidence="10 11" key="1">
    <citation type="submission" date="2023-03" db="EMBL/GenBank/DDBJ databases">
        <title>Genome sequence of Lichtheimia ornata CBS 291.66.</title>
        <authorList>
            <person name="Mohabir J.T."/>
            <person name="Shea T.P."/>
            <person name="Kurbessoian T."/>
            <person name="Berby B."/>
            <person name="Fontaine J."/>
            <person name="Livny J."/>
            <person name="Gnirke A."/>
            <person name="Stajich J.E."/>
            <person name="Cuomo C.A."/>
        </authorList>
    </citation>
    <scope>NUCLEOTIDE SEQUENCE [LARGE SCALE GENOMIC DNA]</scope>
    <source>
        <strain evidence="10">CBS 291.66</strain>
    </source>
</reference>
<organism evidence="10 11">
    <name type="scientific">Lichtheimia ornata</name>
    <dbReference type="NCBI Taxonomy" id="688661"/>
    <lineage>
        <taxon>Eukaryota</taxon>
        <taxon>Fungi</taxon>
        <taxon>Fungi incertae sedis</taxon>
        <taxon>Mucoromycota</taxon>
        <taxon>Mucoromycotina</taxon>
        <taxon>Mucoromycetes</taxon>
        <taxon>Mucorales</taxon>
        <taxon>Lichtheimiaceae</taxon>
        <taxon>Lichtheimia</taxon>
    </lineage>
</organism>
<feature type="domain" description="FHA" evidence="8">
    <location>
        <begin position="87"/>
        <end position="142"/>
    </location>
</feature>
<protein>
    <recommendedName>
        <fullName evidence="12">Smad fha domain-containing protein</fullName>
    </recommendedName>
</protein>
<dbReference type="Pfam" id="PF00498">
    <property type="entry name" value="FHA"/>
    <property type="match status" value="1"/>
</dbReference>
<keyword evidence="1" id="KW-0808">Transferase</keyword>
<evidence type="ECO:0000256" key="4">
    <source>
        <dbReference type="ARBA" id="ARBA00022786"/>
    </source>
</evidence>
<dbReference type="RefSeq" id="XP_058343492.1">
    <property type="nucleotide sequence ID" value="XM_058485657.1"/>
</dbReference>
<gene>
    <name evidence="10" type="ORF">O0I10_005619</name>
</gene>
<evidence type="ECO:0000256" key="1">
    <source>
        <dbReference type="ARBA" id="ARBA00022679"/>
    </source>
</evidence>
<keyword evidence="2" id="KW-0479">Metal-binding</keyword>
<keyword evidence="3 6" id="KW-0863">Zinc-finger</keyword>
<dbReference type="GO" id="GO:0006511">
    <property type="term" value="P:ubiquitin-dependent protein catabolic process"/>
    <property type="evidence" value="ECO:0007669"/>
    <property type="project" value="TreeGrafter"/>
</dbReference>
<sequence>MTDILPMATTSTSTCRNSNHDLVYQHDEPMAAEIAAPPTTTTTTYCPSSTNSCDTNIHVRIVPSIDDPNRCFIFNIVERDLKPGNVIKVGRFADHHLNDEHISLRSKVVSRMHCELWLGHNGKLYLRDTKSSSGTYVNHMRLTSTQQTSRPVEIHDGDLVQLGVDYQDGMEPCYRAVKMRFEVNRPTRPATYNAAAFHNLKTLTNSTQVSEQHPTSSSSAASEEDDCCICLYALKAQQALFVAPCSHSFHFKCIRPLLASYPGFQCPMCRSYSDLRHNEEEVEEKIADAVEEEQHQQQPVSSPRTSNVGSSDIHRPNQTEPLTLATSVTHMSGMDTAANHHHEDDQHHARQHHEVVIATTPPRQTSDRRLNPIHLMDKLKMAFTEKRRTSLIRRHTTRHNNNDTTSSDDEENSHHQHHHHVASATTSGTTSPATSPITPTFSVHSNMGHGGIAVLTDLHHYHHHDPIEQGPSNRY</sequence>
<evidence type="ECO:0000256" key="6">
    <source>
        <dbReference type="PROSITE-ProRule" id="PRU00175"/>
    </source>
</evidence>
<dbReference type="SMART" id="SM00184">
    <property type="entry name" value="RING"/>
    <property type="match status" value="1"/>
</dbReference>
<dbReference type="EMBL" id="JARTCD010000023">
    <property type="protein sequence ID" value="KAJ8658579.1"/>
    <property type="molecule type" value="Genomic_DNA"/>
</dbReference>
<dbReference type="Pfam" id="PF17123">
    <property type="entry name" value="zf-RING_11"/>
    <property type="match status" value="1"/>
</dbReference>
<evidence type="ECO:0000256" key="3">
    <source>
        <dbReference type="ARBA" id="ARBA00022771"/>
    </source>
</evidence>
<dbReference type="InterPro" id="IPR008984">
    <property type="entry name" value="SMAD_FHA_dom_sf"/>
</dbReference>
<dbReference type="SUPFAM" id="SSF49879">
    <property type="entry name" value="SMAD/FHA domain"/>
    <property type="match status" value="1"/>
</dbReference>
<feature type="compositionally biased region" description="Low complexity" evidence="7">
    <location>
        <begin position="422"/>
        <end position="442"/>
    </location>
</feature>
<dbReference type="PROSITE" id="PS50089">
    <property type="entry name" value="ZF_RING_2"/>
    <property type="match status" value="1"/>
</dbReference>
<keyword evidence="5" id="KW-0862">Zinc</keyword>
<evidence type="ECO:0000256" key="5">
    <source>
        <dbReference type="ARBA" id="ARBA00022833"/>
    </source>
</evidence>
<dbReference type="InterPro" id="IPR001841">
    <property type="entry name" value="Znf_RING"/>
</dbReference>
<feature type="region of interest" description="Disordered" evidence="7">
    <location>
        <begin position="388"/>
        <end position="444"/>
    </location>
</feature>
<dbReference type="PANTHER" id="PTHR15067:SF7">
    <property type="entry name" value="E3 UBIQUITIN-PROTEIN LIGASE DMA1-RELATED"/>
    <property type="match status" value="1"/>
</dbReference>
<dbReference type="PANTHER" id="PTHR15067">
    <property type="entry name" value="E3 UBIQUITIN-PROTEIN LIGASE RNF8"/>
    <property type="match status" value="1"/>
</dbReference>
<dbReference type="GO" id="GO:0000151">
    <property type="term" value="C:ubiquitin ligase complex"/>
    <property type="evidence" value="ECO:0007669"/>
    <property type="project" value="TreeGrafter"/>
</dbReference>
<evidence type="ECO:0000313" key="11">
    <source>
        <dbReference type="Proteomes" id="UP001234581"/>
    </source>
</evidence>
<evidence type="ECO:0000259" key="9">
    <source>
        <dbReference type="PROSITE" id="PS50089"/>
    </source>
</evidence>
<keyword evidence="4" id="KW-0833">Ubl conjugation pathway</keyword>
<dbReference type="GO" id="GO:0061630">
    <property type="term" value="F:ubiquitin protein ligase activity"/>
    <property type="evidence" value="ECO:0007669"/>
    <property type="project" value="TreeGrafter"/>
</dbReference>
<evidence type="ECO:0000256" key="2">
    <source>
        <dbReference type="ARBA" id="ARBA00022723"/>
    </source>
</evidence>